<evidence type="ECO:0000313" key="3">
    <source>
        <dbReference type="Proteomes" id="UP000010729"/>
    </source>
</evidence>
<gene>
    <name evidence="2" type="ORF">D477_004007</name>
</gene>
<sequence length="506" mass="54208">MSACTAPGNADGGTSPEASAQAVEEPERDLGPAHRLWTQELDVVGQPQAKDGTAIAFAAKDRGLEIVALDSATGKVKWRHPATPGQRFAGTAPRAAFIELEDGREAVAFAAPGDFSYEWIKPEWWPWLDRIRIVDAASGKTISMSEGVVVHAGVYSCNDDAKAVCFDGEGVFGDRTRMRYSAQSGDFEVDPIMQGMPPEADAVGDGGLYAFSGSGGMRYGIGQMQDERIGWELGAVSAFGPGINRRSSFQHQYLDEHDLLLLGFDLTSPSEEGGRVDLARNRITAVNAKTGQLIWDAPAQDCNNQLDVGPFALDDKSYRGIRCKTTGTMIVDKDGNKTFENVTVVVEGFDMVTGEAVWTVDAGSDEKFLHGPARQAPGDGLKQRLSLNGEEMWLDAASGKTSPIAEEEYDRASRLCLVERSYEYWRAQRPEEKAPSERGGGSLAATCGDGRKLPPAVAEVDGAGTRDGGVVMVAYEGKLAGYDMPQEPEPSDGPSGDAAVQVEGQE</sequence>
<keyword evidence="3" id="KW-1185">Reference proteome</keyword>
<feature type="region of interest" description="Disordered" evidence="1">
    <location>
        <begin position="481"/>
        <end position="506"/>
    </location>
</feature>
<dbReference type="Proteomes" id="UP000010729">
    <property type="component" value="Unassembled WGS sequence"/>
</dbReference>
<accession>N1V281</accession>
<evidence type="ECO:0000313" key="2">
    <source>
        <dbReference type="EMBL" id="EMY35450.1"/>
    </source>
</evidence>
<dbReference type="Gene3D" id="2.140.10.10">
    <property type="entry name" value="Quinoprotein alcohol dehydrogenase-like superfamily"/>
    <property type="match status" value="1"/>
</dbReference>
<dbReference type="SUPFAM" id="SSF50998">
    <property type="entry name" value="Quinoprotein alcohol dehydrogenase-like"/>
    <property type="match status" value="1"/>
</dbReference>
<comment type="caution">
    <text evidence="2">The sequence shown here is derived from an EMBL/GenBank/DDBJ whole genome shotgun (WGS) entry which is preliminary data.</text>
</comment>
<feature type="region of interest" description="Disordered" evidence="1">
    <location>
        <begin position="1"/>
        <end position="30"/>
    </location>
</feature>
<protein>
    <submittedName>
        <fullName evidence="2">Lipoprotein</fullName>
    </submittedName>
</protein>
<dbReference type="AlphaFoldDB" id="N1V281"/>
<dbReference type="InterPro" id="IPR015943">
    <property type="entry name" value="WD40/YVTN_repeat-like_dom_sf"/>
</dbReference>
<name>N1V281_9MICC</name>
<reference evidence="2 3" key="1">
    <citation type="journal article" date="2013" name="Genome Announc.">
        <title>Draft Genome Sequence of Arthrobacter crystallopoietes Strain BAB-32, Revealing Genes for Bioremediation.</title>
        <authorList>
            <person name="Joshi M.N."/>
            <person name="Pandit A.S."/>
            <person name="Sharma A."/>
            <person name="Pandya R.V."/>
            <person name="Desai S.M."/>
            <person name="Saxena A.K."/>
            <person name="Bagatharia S.B."/>
        </authorList>
    </citation>
    <scope>NUCLEOTIDE SEQUENCE [LARGE SCALE GENOMIC DNA]</scope>
    <source>
        <strain evidence="2 3">BAB-32</strain>
    </source>
</reference>
<dbReference type="SMART" id="SM00564">
    <property type="entry name" value="PQQ"/>
    <property type="match status" value="2"/>
</dbReference>
<dbReference type="Gene3D" id="2.130.10.10">
    <property type="entry name" value="YVTN repeat-like/Quinoprotein amine dehydrogenase"/>
    <property type="match status" value="1"/>
</dbReference>
<dbReference type="InterPro" id="IPR011047">
    <property type="entry name" value="Quinoprotein_ADH-like_sf"/>
</dbReference>
<organism evidence="2 3">
    <name type="scientific">Arthrobacter crystallopoietes BAB-32</name>
    <dbReference type="NCBI Taxonomy" id="1246476"/>
    <lineage>
        <taxon>Bacteria</taxon>
        <taxon>Bacillati</taxon>
        <taxon>Actinomycetota</taxon>
        <taxon>Actinomycetes</taxon>
        <taxon>Micrococcales</taxon>
        <taxon>Micrococcaceae</taxon>
        <taxon>Crystallibacter</taxon>
    </lineage>
</organism>
<dbReference type="InterPro" id="IPR018391">
    <property type="entry name" value="PQQ_b-propeller_rpt"/>
</dbReference>
<proteinExistence type="predicted"/>
<dbReference type="EMBL" id="ANPE02000072">
    <property type="protein sequence ID" value="EMY35450.1"/>
    <property type="molecule type" value="Genomic_DNA"/>
</dbReference>
<feature type="region of interest" description="Disordered" evidence="1">
    <location>
        <begin position="429"/>
        <end position="453"/>
    </location>
</feature>
<keyword evidence="2" id="KW-0449">Lipoprotein</keyword>
<evidence type="ECO:0000256" key="1">
    <source>
        <dbReference type="SAM" id="MobiDB-lite"/>
    </source>
</evidence>